<evidence type="ECO:0000313" key="3">
    <source>
        <dbReference type="Proteomes" id="UP001337655"/>
    </source>
</evidence>
<keyword evidence="3" id="KW-1185">Reference proteome</keyword>
<gene>
    <name evidence="2" type="ORF">LTR77_001334</name>
</gene>
<evidence type="ECO:0000313" key="2">
    <source>
        <dbReference type="EMBL" id="KAK5174254.1"/>
    </source>
</evidence>
<accession>A0AAV9PL77</accession>
<name>A0AAV9PL77_9PEZI</name>
<dbReference type="AlphaFoldDB" id="A0AAV9PL77"/>
<feature type="compositionally biased region" description="Pro residues" evidence="1">
    <location>
        <begin position="119"/>
        <end position="134"/>
    </location>
</feature>
<feature type="region of interest" description="Disordered" evidence="1">
    <location>
        <begin position="1"/>
        <end position="68"/>
    </location>
</feature>
<sequence>MPPYKPPERVTTPEGLPSWRGQIWTPAPPAPTFFRQLRRRLSGSRTPAQTVRMWRPPVSGYGTPFPRPPYQQNVLTGYTTAPLHHRGRAALDFDLDGSSPTREENRRRHSQSNGHSPTSTPPVSPLTETPPPTNPIRRMASWRNKPLPPLPVQAAPAESEPGPAPRLAFATEQPGAAAPRHSVISFAARNHIRHHRHRVARGTWRTRMKRTKCWRCELEARRNRSSEALSRFKRKLFCDADAWEGWWDRLKAKMKWTCFCRYKGYEEEREDEDGCDEGARIGRERVRLGRFGAMLRGAVSV</sequence>
<dbReference type="GeneID" id="89922682"/>
<organism evidence="2 3">
    <name type="scientific">Saxophila tyrrhenica</name>
    <dbReference type="NCBI Taxonomy" id="1690608"/>
    <lineage>
        <taxon>Eukaryota</taxon>
        <taxon>Fungi</taxon>
        <taxon>Dikarya</taxon>
        <taxon>Ascomycota</taxon>
        <taxon>Pezizomycotina</taxon>
        <taxon>Dothideomycetes</taxon>
        <taxon>Dothideomycetidae</taxon>
        <taxon>Mycosphaerellales</taxon>
        <taxon>Extremaceae</taxon>
        <taxon>Saxophila</taxon>
    </lineage>
</organism>
<feature type="compositionally biased region" description="Low complexity" evidence="1">
    <location>
        <begin position="152"/>
        <end position="161"/>
    </location>
</feature>
<comment type="caution">
    <text evidence="2">The sequence shown here is derived from an EMBL/GenBank/DDBJ whole genome shotgun (WGS) entry which is preliminary data.</text>
</comment>
<dbReference type="Proteomes" id="UP001337655">
    <property type="component" value="Unassembled WGS sequence"/>
</dbReference>
<feature type="region of interest" description="Disordered" evidence="1">
    <location>
        <begin position="92"/>
        <end position="167"/>
    </location>
</feature>
<reference evidence="2 3" key="1">
    <citation type="submission" date="2023-08" db="EMBL/GenBank/DDBJ databases">
        <title>Black Yeasts Isolated from many extreme environments.</title>
        <authorList>
            <person name="Coleine C."/>
            <person name="Stajich J.E."/>
            <person name="Selbmann L."/>
        </authorList>
    </citation>
    <scope>NUCLEOTIDE SEQUENCE [LARGE SCALE GENOMIC DNA]</scope>
    <source>
        <strain evidence="2 3">CCFEE 5935</strain>
    </source>
</reference>
<evidence type="ECO:0000256" key="1">
    <source>
        <dbReference type="SAM" id="MobiDB-lite"/>
    </source>
</evidence>
<dbReference type="EMBL" id="JAVRRT010000002">
    <property type="protein sequence ID" value="KAK5174254.1"/>
    <property type="molecule type" value="Genomic_DNA"/>
</dbReference>
<proteinExistence type="predicted"/>
<dbReference type="RefSeq" id="XP_064662923.1">
    <property type="nucleotide sequence ID" value="XM_064798596.1"/>
</dbReference>
<protein>
    <submittedName>
        <fullName evidence="2">Uncharacterized protein</fullName>
    </submittedName>
</protein>